<dbReference type="EMBL" id="CADEAL010000226">
    <property type="protein sequence ID" value="CAB1416829.1"/>
    <property type="molecule type" value="Genomic_DNA"/>
</dbReference>
<sequence length="147" mass="15545">KHASVLLLLLGASQSHNTNSGGRIGPQLPTLLEDDVDCAACGSGSLKPGALTVKQKTLSPQGGDTLFDCRPVAKDSMAFELERCGGMNTCAPPRSENAWIPFTLSHSVALSEGPGRKEERSGERKVSDSCQSGVRGQRSARRGHVRC</sequence>
<organism evidence="3 4">
    <name type="scientific">Pleuronectes platessa</name>
    <name type="common">European plaice</name>
    <dbReference type="NCBI Taxonomy" id="8262"/>
    <lineage>
        <taxon>Eukaryota</taxon>
        <taxon>Metazoa</taxon>
        <taxon>Chordata</taxon>
        <taxon>Craniata</taxon>
        <taxon>Vertebrata</taxon>
        <taxon>Euteleostomi</taxon>
        <taxon>Actinopterygii</taxon>
        <taxon>Neopterygii</taxon>
        <taxon>Teleostei</taxon>
        <taxon>Neoteleostei</taxon>
        <taxon>Acanthomorphata</taxon>
        <taxon>Carangaria</taxon>
        <taxon>Pleuronectiformes</taxon>
        <taxon>Pleuronectoidei</taxon>
        <taxon>Pleuronectidae</taxon>
        <taxon>Pleuronectes</taxon>
    </lineage>
</organism>
<protein>
    <submittedName>
        <fullName evidence="3">Uncharacterized protein</fullName>
    </submittedName>
</protein>
<keyword evidence="4" id="KW-1185">Reference proteome</keyword>
<evidence type="ECO:0000256" key="2">
    <source>
        <dbReference type="SAM" id="SignalP"/>
    </source>
</evidence>
<feature type="signal peptide" evidence="2">
    <location>
        <begin position="1"/>
        <end position="15"/>
    </location>
</feature>
<evidence type="ECO:0000256" key="1">
    <source>
        <dbReference type="SAM" id="MobiDB-lite"/>
    </source>
</evidence>
<dbReference type="AlphaFoldDB" id="A0A9N7TQU3"/>
<gene>
    <name evidence="3" type="ORF">PLEPLA_LOCUS4622</name>
</gene>
<feature type="compositionally biased region" description="Basic residues" evidence="1">
    <location>
        <begin position="138"/>
        <end position="147"/>
    </location>
</feature>
<feature type="compositionally biased region" description="Basic and acidic residues" evidence="1">
    <location>
        <begin position="114"/>
        <end position="127"/>
    </location>
</feature>
<feature type="region of interest" description="Disordered" evidence="1">
    <location>
        <begin position="110"/>
        <end position="147"/>
    </location>
</feature>
<dbReference type="Proteomes" id="UP001153269">
    <property type="component" value="Unassembled WGS sequence"/>
</dbReference>
<keyword evidence="2" id="KW-0732">Signal</keyword>
<feature type="non-terminal residue" evidence="3">
    <location>
        <position position="147"/>
    </location>
</feature>
<proteinExistence type="predicted"/>
<evidence type="ECO:0000313" key="3">
    <source>
        <dbReference type="EMBL" id="CAB1416829.1"/>
    </source>
</evidence>
<evidence type="ECO:0000313" key="4">
    <source>
        <dbReference type="Proteomes" id="UP001153269"/>
    </source>
</evidence>
<accession>A0A9N7TQU3</accession>
<comment type="caution">
    <text evidence="3">The sequence shown here is derived from an EMBL/GenBank/DDBJ whole genome shotgun (WGS) entry which is preliminary data.</text>
</comment>
<reference evidence="3" key="1">
    <citation type="submission" date="2020-03" db="EMBL/GenBank/DDBJ databases">
        <authorList>
            <person name="Weist P."/>
        </authorList>
    </citation>
    <scope>NUCLEOTIDE SEQUENCE</scope>
</reference>
<name>A0A9N7TQU3_PLEPL</name>
<feature type="chain" id="PRO_5040340821" evidence="2">
    <location>
        <begin position="16"/>
        <end position="147"/>
    </location>
</feature>